<dbReference type="Proteomes" id="UP000293719">
    <property type="component" value="Chromosome"/>
</dbReference>
<dbReference type="InterPro" id="IPR050107">
    <property type="entry name" value="ABC_carbohydrate_import_ATPase"/>
</dbReference>
<evidence type="ECO:0000313" key="5">
    <source>
        <dbReference type="Proteomes" id="UP000293719"/>
    </source>
</evidence>
<protein>
    <submittedName>
        <fullName evidence="4">Sugar ABC transporter ATP-binding protein</fullName>
    </submittedName>
</protein>
<dbReference type="PANTHER" id="PTHR43790">
    <property type="entry name" value="CARBOHYDRATE TRANSPORT ATP-BINDING PROTEIN MG119-RELATED"/>
    <property type="match status" value="1"/>
</dbReference>
<dbReference type="EMBL" id="CP036532">
    <property type="protein sequence ID" value="QBK31851.1"/>
    <property type="molecule type" value="Genomic_DNA"/>
</dbReference>
<dbReference type="CDD" id="cd03216">
    <property type="entry name" value="ABC_Carb_Monos_I"/>
    <property type="match status" value="1"/>
</dbReference>
<dbReference type="GO" id="GO:0005524">
    <property type="term" value="F:ATP binding"/>
    <property type="evidence" value="ECO:0007669"/>
    <property type="project" value="UniProtKB-KW"/>
</dbReference>
<dbReference type="SMART" id="SM00382">
    <property type="entry name" value="AAA"/>
    <property type="match status" value="1"/>
</dbReference>
<dbReference type="GO" id="GO:0016887">
    <property type="term" value="F:ATP hydrolysis activity"/>
    <property type="evidence" value="ECO:0007669"/>
    <property type="project" value="InterPro"/>
</dbReference>
<evidence type="ECO:0000313" key="4">
    <source>
        <dbReference type="EMBL" id="QBK31851.1"/>
    </source>
</evidence>
<name>A0A4P6V367_9HYPH</name>
<dbReference type="InterPro" id="IPR027417">
    <property type="entry name" value="P-loop_NTPase"/>
</dbReference>
<keyword evidence="2 4" id="KW-0067">ATP-binding</keyword>
<sequence length="263" mass="28599">MSGHDAPIIELRNIVKRFGNVEALSGVSMTVRKGEVLGLLGDNGAGKSTLVKTLAGVHDPDEGEIIVKGVARKPWTPLAARDAGIETVFQDRALAPQHSIVTNVFMGREITNAVGLIRVQRQIDEANRLMREIGFTSKVFNPESTVGHLSGGERQGVAIARALYNQADVIVLDEPTTALSLTETQKVFRFVEAVKASGRTVVFIGHNIYHVWEIADRFFVIDRGREAFEGEKAAFTGADHLIEMMHQLAETGKADTSKLVDAA</sequence>
<dbReference type="InterPro" id="IPR003593">
    <property type="entry name" value="AAA+_ATPase"/>
</dbReference>
<organism evidence="4 5">
    <name type="scientific">Roseitalea porphyridii</name>
    <dbReference type="NCBI Taxonomy" id="1852022"/>
    <lineage>
        <taxon>Bacteria</taxon>
        <taxon>Pseudomonadati</taxon>
        <taxon>Pseudomonadota</taxon>
        <taxon>Alphaproteobacteria</taxon>
        <taxon>Hyphomicrobiales</taxon>
        <taxon>Ahrensiaceae</taxon>
        <taxon>Roseitalea</taxon>
    </lineage>
</organism>
<dbReference type="RefSeq" id="WP_131617500.1">
    <property type="nucleotide sequence ID" value="NZ_CP036532.1"/>
</dbReference>
<evidence type="ECO:0000256" key="2">
    <source>
        <dbReference type="ARBA" id="ARBA00022840"/>
    </source>
</evidence>
<dbReference type="Gene3D" id="3.40.50.300">
    <property type="entry name" value="P-loop containing nucleotide triphosphate hydrolases"/>
    <property type="match status" value="1"/>
</dbReference>
<reference evidence="4 5" key="1">
    <citation type="journal article" date="2017" name="Int. J. Syst. Evol. Microbiol.">
        <title>Roseitalea porphyridii gen. nov., sp. nov., isolated from a red alga, and reclassification of Hoeflea suaedae Chung et al. 2013 as Pseudohoeflea suaedae gen. nov., comb. nov.</title>
        <authorList>
            <person name="Hyeon J.W."/>
            <person name="Jeong S.E."/>
            <person name="Baek K."/>
            <person name="Jeon C.O."/>
        </authorList>
    </citation>
    <scope>NUCLEOTIDE SEQUENCE [LARGE SCALE GENOMIC DNA]</scope>
    <source>
        <strain evidence="4 5">MA7-20</strain>
    </source>
</reference>
<keyword evidence="5" id="KW-1185">Reference proteome</keyword>
<dbReference type="GeneID" id="90768678"/>
<dbReference type="SUPFAM" id="SSF52540">
    <property type="entry name" value="P-loop containing nucleoside triphosphate hydrolases"/>
    <property type="match status" value="1"/>
</dbReference>
<dbReference type="InterPro" id="IPR003439">
    <property type="entry name" value="ABC_transporter-like_ATP-bd"/>
</dbReference>
<dbReference type="KEGG" id="rpod:E0E05_15325"/>
<dbReference type="PROSITE" id="PS50893">
    <property type="entry name" value="ABC_TRANSPORTER_2"/>
    <property type="match status" value="1"/>
</dbReference>
<accession>A0A4P6V367</accession>
<evidence type="ECO:0000259" key="3">
    <source>
        <dbReference type="PROSITE" id="PS50893"/>
    </source>
</evidence>
<proteinExistence type="predicted"/>
<feature type="domain" description="ABC transporter" evidence="3">
    <location>
        <begin position="9"/>
        <end position="248"/>
    </location>
</feature>
<dbReference type="AlphaFoldDB" id="A0A4P6V367"/>
<dbReference type="OrthoDB" id="9805029at2"/>
<dbReference type="Pfam" id="PF00005">
    <property type="entry name" value="ABC_tran"/>
    <property type="match status" value="1"/>
</dbReference>
<gene>
    <name evidence="4" type="ORF">E0E05_15325</name>
</gene>
<keyword evidence="1" id="KW-0547">Nucleotide-binding</keyword>
<dbReference type="PANTHER" id="PTHR43790:SF8">
    <property type="entry name" value="SUGAR ABC TRANSPORTER ATP-BINDING PROTEIN"/>
    <property type="match status" value="1"/>
</dbReference>
<evidence type="ECO:0000256" key="1">
    <source>
        <dbReference type="ARBA" id="ARBA00022741"/>
    </source>
</evidence>